<protein>
    <submittedName>
        <fullName evidence="2">Uncharacterized protein</fullName>
    </submittedName>
</protein>
<accession>A0A9Q8URZ8</accession>
<organism evidence="2 3">
    <name type="scientific">Passalora fulva</name>
    <name type="common">Tomato leaf mold</name>
    <name type="synonym">Cladosporium fulvum</name>
    <dbReference type="NCBI Taxonomy" id="5499"/>
    <lineage>
        <taxon>Eukaryota</taxon>
        <taxon>Fungi</taxon>
        <taxon>Dikarya</taxon>
        <taxon>Ascomycota</taxon>
        <taxon>Pezizomycotina</taxon>
        <taxon>Dothideomycetes</taxon>
        <taxon>Dothideomycetidae</taxon>
        <taxon>Mycosphaerellales</taxon>
        <taxon>Mycosphaerellaceae</taxon>
        <taxon>Fulvia</taxon>
    </lineage>
</organism>
<evidence type="ECO:0000313" key="3">
    <source>
        <dbReference type="Proteomes" id="UP000756132"/>
    </source>
</evidence>
<keyword evidence="1" id="KW-0732">Signal</keyword>
<evidence type="ECO:0000313" key="2">
    <source>
        <dbReference type="EMBL" id="UJO20247.1"/>
    </source>
</evidence>
<dbReference type="AlphaFoldDB" id="A0A9Q8URZ8"/>
<feature type="chain" id="PRO_5040316440" evidence="1">
    <location>
        <begin position="17"/>
        <end position="126"/>
    </location>
</feature>
<dbReference type="KEGG" id="ffu:CLAFUR5_10231"/>
<keyword evidence="3" id="KW-1185">Reference proteome</keyword>
<feature type="signal peptide" evidence="1">
    <location>
        <begin position="1"/>
        <end position="16"/>
    </location>
</feature>
<sequence>MHVSKILAFAPTLALAAPLAVEKASGVRHDAAAKPDDAYQWASDSGYASFTKRAAEKKEIARDAKAKPDDAYDWASDSGYPVFTKRAAENKAVARDAKAKPDDAYQWASDSGYASFTKREAVQVEA</sequence>
<dbReference type="EMBL" id="CP090169">
    <property type="protein sequence ID" value="UJO20247.1"/>
    <property type="molecule type" value="Genomic_DNA"/>
</dbReference>
<dbReference type="RefSeq" id="XP_047764613.1">
    <property type="nucleotide sequence ID" value="XM_047909379.1"/>
</dbReference>
<proteinExistence type="predicted"/>
<reference evidence="2" key="2">
    <citation type="journal article" date="2022" name="Microb. Genom.">
        <title>A chromosome-scale genome assembly of the tomato pathogen Cladosporium fulvum reveals a compartmentalized genome architecture and the presence of a dispensable chromosome.</title>
        <authorList>
            <person name="Zaccaron A.Z."/>
            <person name="Chen L.H."/>
            <person name="Samaras A."/>
            <person name="Stergiopoulos I."/>
        </authorList>
    </citation>
    <scope>NUCLEOTIDE SEQUENCE</scope>
    <source>
        <strain evidence="2">Race5_Kim</strain>
    </source>
</reference>
<evidence type="ECO:0000256" key="1">
    <source>
        <dbReference type="SAM" id="SignalP"/>
    </source>
</evidence>
<dbReference type="GeneID" id="71990109"/>
<dbReference type="Proteomes" id="UP000756132">
    <property type="component" value="Chromosome 7"/>
</dbReference>
<reference evidence="2" key="1">
    <citation type="submission" date="2021-12" db="EMBL/GenBank/DDBJ databases">
        <authorList>
            <person name="Zaccaron A."/>
            <person name="Stergiopoulos I."/>
        </authorList>
    </citation>
    <scope>NUCLEOTIDE SEQUENCE</scope>
    <source>
        <strain evidence="2">Race5_Kim</strain>
    </source>
</reference>
<name>A0A9Q8URZ8_PASFU</name>
<gene>
    <name evidence="2" type="ORF">CLAFUR5_10231</name>
</gene>